<dbReference type="InterPro" id="IPR012677">
    <property type="entry name" value="Nucleotide-bd_a/b_plait_sf"/>
</dbReference>
<keyword evidence="5 7" id="KW-0694">RNA-binding</keyword>
<dbReference type="GO" id="GO:0005634">
    <property type="term" value="C:nucleus"/>
    <property type="evidence" value="ECO:0007669"/>
    <property type="project" value="TreeGrafter"/>
</dbReference>
<evidence type="ECO:0000256" key="8">
    <source>
        <dbReference type="SAM" id="MobiDB-lite"/>
    </source>
</evidence>
<dbReference type="Pfam" id="PF07002">
    <property type="entry name" value="Copine"/>
    <property type="match status" value="1"/>
</dbReference>
<dbReference type="GO" id="GO:0003729">
    <property type="term" value="F:mRNA binding"/>
    <property type="evidence" value="ECO:0007669"/>
    <property type="project" value="UniProtKB-ARBA"/>
</dbReference>
<sequence length="1140" mass="127911">MSNPAKEDDDVAPWADLPIDLLGAISRRLHVAGDFVRFHAVCTSWRLAHPQNPPLFLPWLLSPRDATGHRTARCVLSNSSRRAATPRLRVPDTRIVIGKKDDEPSLLYPLTLPGVAAAIPLPDEINGWLKKDGAAAAAECVVSGDGTILLYSFDFYRRSIRYRRDEPNWHALILHPDEDDDDHIFVQGRDMNLSRECHARAAYVDGKIVLYNEWVWWHFVTPEHIAGDVKGQWRWTPLPPTPAYSREYNQSTSSTHVLVSRGELLWVLVHVDPNVARGRRVQGRSLASAISVSVFALDRDTTETFVRRDDRSMADRVLFLGRPTSFAVDAAELGVGDDDGGCAYFVVRWSWACVQRRCQVFRYRFNDGTSELVGPLPRKAAARWNDDGVIWLAPQPAIAPIEAQHETVKHPHLRAELHDLLCFRIKMIFCSFLLLFLTIFSRTVRAKRDEIEELKRSNLDLQSFDTLDQVKEALEKVGLESSNLIIGVDFTKSNEWTGKHCFNGRSLHHISENSMNPYEQAISIIGKTLSTFDEDNRIPCFGFGDTSTHDQDVFSFYTYRRQYCNGVPEALRRYREIAPHVRLSGPTSLAPIIETATRITQDSGYQYHILLIIADGQVPTCCCANSANNRDENYLEERTLQALVDASHFPLSIVLVGVGDGEMPEAEKEEQFALEALKKIPSQYAAIISKRISDLAEVAPGRMPLPPPLPLPGRGDDLECEMEDKCTLDYFQSRRNINLRTNVKLLFTQVWSYGLWIWLGPWNWALGIRKAKGIGKISSTQHLNLVLVVVLLSSAPKIPRLSRHRLPYPHSLPFLLSPPSPTMASSIAMSLAATDAFLPKPTRFPSSAPFLLLLSPSTPRLHLHLRSTRRLPLAPLAASDSFDSASSSSAAALEFAEPGAVAEVEEVEEEGSDVPEESEGEEEEFAPEEGEDDEEPVEASAEAEEEEVEEVGEYVEPPEEAKVYVGNLPYDIDSERLAQLFEQAGVVEVSEVIYNRETDRSRGFGFVTMSTVEEAEKAVEMFHRYDVNGRLLTVNKAAPRGARVERPPRQFGPSFRIYVGNLPWQVDDSRLVQMFSEHGKVVDARVVYDRETGRSRGFGFVTMATQEELDDAIAALDGQSLEGRALRVNVAEERPPRRGF</sequence>
<dbReference type="InterPro" id="IPR052079">
    <property type="entry name" value="E3_ligase/Copine_domain"/>
</dbReference>
<evidence type="ECO:0000313" key="11">
    <source>
        <dbReference type="Proteomes" id="UP000032180"/>
    </source>
</evidence>
<dbReference type="InterPro" id="IPR000504">
    <property type="entry name" value="RRM_dom"/>
</dbReference>
<dbReference type="PROSITE" id="PS50102">
    <property type="entry name" value="RRM"/>
    <property type="match status" value="2"/>
</dbReference>
<keyword evidence="4" id="KW-0677">Repeat</keyword>
<feature type="domain" description="RRM" evidence="9">
    <location>
        <begin position="961"/>
        <end position="1039"/>
    </location>
</feature>
<dbReference type="SMART" id="SM00327">
    <property type="entry name" value="VWA"/>
    <property type="match status" value="1"/>
</dbReference>
<dbReference type="GO" id="GO:0004842">
    <property type="term" value="F:ubiquitin-protein transferase activity"/>
    <property type="evidence" value="ECO:0007669"/>
    <property type="project" value="TreeGrafter"/>
</dbReference>
<evidence type="ECO:0000256" key="6">
    <source>
        <dbReference type="ARBA" id="ARBA00023274"/>
    </source>
</evidence>
<dbReference type="CDD" id="cd21609">
    <property type="entry name" value="RRM1_PSRP2_like"/>
    <property type="match status" value="1"/>
</dbReference>
<evidence type="ECO:0000256" key="7">
    <source>
        <dbReference type="PROSITE-ProRule" id="PRU00176"/>
    </source>
</evidence>
<dbReference type="FunFam" id="3.30.70.330:FF:000268">
    <property type="entry name" value="31 kDa ribonucleoprotein, chloroplastic"/>
    <property type="match status" value="1"/>
</dbReference>
<dbReference type="eggNOG" id="KOG1327">
    <property type="taxonomic scope" value="Eukaryota"/>
</dbReference>
<feature type="compositionally biased region" description="Acidic residues" evidence="8">
    <location>
        <begin position="903"/>
        <end position="957"/>
    </location>
</feature>
<reference evidence="10" key="3">
    <citation type="submission" date="2015-04" db="UniProtKB">
        <authorList>
            <consortium name="EnsemblPlants"/>
        </authorList>
    </citation>
    <scope>IDENTIFICATION</scope>
</reference>
<keyword evidence="3" id="KW-0934">Plastid</keyword>
<dbReference type="GO" id="GO:0045087">
    <property type="term" value="P:innate immune response"/>
    <property type="evidence" value="ECO:0007669"/>
    <property type="project" value="UniProtKB-ARBA"/>
</dbReference>
<evidence type="ECO:0000256" key="1">
    <source>
        <dbReference type="ARBA" id="ARBA00004229"/>
    </source>
</evidence>
<dbReference type="InterPro" id="IPR010734">
    <property type="entry name" value="Copine_C"/>
</dbReference>
<dbReference type="eggNOG" id="KOG0118">
    <property type="taxonomic scope" value="Eukaryota"/>
</dbReference>
<dbReference type="EnsemblPlants" id="LPERR09G15820.2">
    <property type="protein sequence ID" value="LPERR09G15820.2"/>
    <property type="gene ID" value="LPERR09G15820"/>
</dbReference>
<dbReference type="GO" id="GO:1990904">
    <property type="term" value="C:ribonucleoprotein complex"/>
    <property type="evidence" value="ECO:0007669"/>
    <property type="project" value="UniProtKB-KW"/>
</dbReference>
<evidence type="ECO:0000259" key="9">
    <source>
        <dbReference type="PROSITE" id="PS50102"/>
    </source>
</evidence>
<reference evidence="11" key="2">
    <citation type="submission" date="2013-12" db="EMBL/GenBank/DDBJ databases">
        <authorList>
            <person name="Yu Y."/>
            <person name="Lee S."/>
            <person name="de Baynast K."/>
            <person name="Wissotski M."/>
            <person name="Liu L."/>
            <person name="Talag J."/>
            <person name="Goicoechea J."/>
            <person name="Angelova A."/>
            <person name="Jetty R."/>
            <person name="Kudrna D."/>
            <person name="Golser W."/>
            <person name="Rivera L."/>
            <person name="Zhang J."/>
            <person name="Wing R."/>
        </authorList>
    </citation>
    <scope>NUCLEOTIDE SEQUENCE</scope>
</reference>
<dbReference type="Gramene" id="LPERR09G15820.2">
    <property type="protein sequence ID" value="LPERR09G15820.2"/>
    <property type="gene ID" value="LPERR09G15820"/>
</dbReference>
<reference evidence="10 11" key="1">
    <citation type="submission" date="2012-08" db="EMBL/GenBank/DDBJ databases">
        <title>Oryza genome evolution.</title>
        <authorList>
            <person name="Wing R.A."/>
        </authorList>
    </citation>
    <scope>NUCLEOTIDE SEQUENCE</scope>
</reference>
<evidence type="ECO:0000256" key="4">
    <source>
        <dbReference type="ARBA" id="ARBA00022737"/>
    </source>
</evidence>
<dbReference type="GO" id="GO:0016070">
    <property type="term" value="P:RNA metabolic process"/>
    <property type="evidence" value="ECO:0007669"/>
    <property type="project" value="UniProtKB-ARBA"/>
</dbReference>
<dbReference type="InterPro" id="IPR048289">
    <property type="entry name" value="RRM2_NsCP33-like"/>
</dbReference>
<dbReference type="GO" id="GO:0008266">
    <property type="term" value="F:poly(U) RNA binding"/>
    <property type="evidence" value="ECO:0007669"/>
    <property type="project" value="UniProtKB-ARBA"/>
</dbReference>
<keyword evidence="2" id="KW-0150">Chloroplast</keyword>
<dbReference type="Proteomes" id="UP000032180">
    <property type="component" value="Chromosome 9"/>
</dbReference>
<dbReference type="STRING" id="77586.A0A0D9XGW1"/>
<dbReference type="GO" id="GO:0016567">
    <property type="term" value="P:protein ubiquitination"/>
    <property type="evidence" value="ECO:0007669"/>
    <property type="project" value="TreeGrafter"/>
</dbReference>
<evidence type="ECO:0000256" key="2">
    <source>
        <dbReference type="ARBA" id="ARBA00022528"/>
    </source>
</evidence>
<feature type="domain" description="RRM" evidence="9">
    <location>
        <begin position="1055"/>
        <end position="1133"/>
    </location>
</feature>
<dbReference type="CDD" id="cd21608">
    <property type="entry name" value="RRM2_NsCP33_like"/>
    <property type="match status" value="1"/>
</dbReference>
<dbReference type="Pfam" id="PF00076">
    <property type="entry name" value="RRM_1"/>
    <property type="match status" value="2"/>
</dbReference>
<dbReference type="InterPro" id="IPR035979">
    <property type="entry name" value="RBD_domain_sf"/>
</dbReference>
<proteinExistence type="predicted"/>
<feature type="region of interest" description="Disordered" evidence="8">
    <location>
        <begin position="893"/>
        <end position="957"/>
    </location>
</feature>
<dbReference type="SUPFAM" id="SSF54928">
    <property type="entry name" value="RNA-binding domain, RBD"/>
    <property type="match status" value="2"/>
</dbReference>
<dbReference type="PANTHER" id="PTHR45751">
    <property type="entry name" value="COPINE FAMILY PROTEIN 1"/>
    <property type="match status" value="1"/>
</dbReference>
<dbReference type="PANTHER" id="PTHR45751:SF46">
    <property type="entry name" value="RING-TYPE DOMAIN-CONTAINING PROTEIN"/>
    <property type="match status" value="1"/>
</dbReference>
<keyword evidence="6" id="KW-0687">Ribonucleoprotein</keyword>
<feature type="compositionally biased region" description="Low complexity" evidence="8">
    <location>
        <begin position="893"/>
        <end position="902"/>
    </location>
</feature>
<name>A0A0D9XGW1_9ORYZ</name>
<keyword evidence="11" id="KW-1185">Reference proteome</keyword>
<evidence type="ECO:0000256" key="5">
    <source>
        <dbReference type="ARBA" id="ARBA00022884"/>
    </source>
</evidence>
<evidence type="ECO:0000313" key="10">
    <source>
        <dbReference type="EnsemblPlants" id="LPERR09G15820.2"/>
    </source>
</evidence>
<dbReference type="SMART" id="SM00360">
    <property type="entry name" value="RRM"/>
    <property type="match status" value="2"/>
</dbReference>
<dbReference type="Gene3D" id="3.30.70.330">
    <property type="match status" value="2"/>
</dbReference>
<dbReference type="Gene3D" id="1.20.1280.50">
    <property type="match status" value="1"/>
</dbReference>
<dbReference type="InterPro" id="IPR002035">
    <property type="entry name" value="VWF_A"/>
</dbReference>
<protein>
    <recommendedName>
        <fullName evidence="9">RRM domain-containing protein</fullName>
    </recommendedName>
</protein>
<dbReference type="AlphaFoldDB" id="A0A0D9XGW1"/>
<evidence type="ECO:0000256" key="3">
    <source>
        <dbReference type="ARBA" id="ARBA00022640"/>
    </source>
</evidence>
<comment type="subcellular location">
    <subcellularLocation>
        <location evidence="1">Plastid</location>
        <location evidence="1">Chloroplast</location>
    </subcellularLocation>
</comment>
<dbReference type="GO" id="GO:0009507">
    <property type="term" value="C:chloroplast"/>
    <property type="evidence" value="ECO:0007669"/>
    <property type="project" value="UniProtKB-SubCell"/>
</dbReference>
<accession>A0A0D9XGW1</accession>
<organism evidence="10 11">
    <name type="scientific">Leersia perrieri</name>
    <dbReference type="NCBI Taxonomy" id="77586"/>
    <lineage>
        <taxon>Eukaryota</taxon>
        <taxon>Viridiplantae</taxon>
        <taxon>Streptophyta</taxon>
        <taxon>Embryophyta</taxon>
        <taxon>Tracheophyta</taxon>
        <taxon>Spermatophyta</taxon>
        <taxon>Magnoliopsida</taxon>
        <taxon>Liliopsida</taxon>
        <taxon>Poales</taxon>
        <taxon>Poaceae</taxon>
        <taxon>BOP clade</taxon>
        <taxon>Oryzoideae</taxon>
        <taxon>Oryzeae</taxon>
        <taxon>Oryzinae</taxon>
        <taxon>Leersia</taxon>
    </lineage>
</organism>